<accession>A0A485M1K0</accession>
<gene>
    <name evidence="1" type="ORF">SCFA_400019</name>
</gene>
<dbReference type="EMBL" id="CAADRM010000104">
    <property type="protein sequence ID" value="VFU15270.1"/>
    <property type="molecule type" value="Genomic_DNA"/>
</dbReference>
<proteinExistence type="predicted"/>
<dbReference type="AlphaFoldDB" id="A0A485M1K0"/>
<name>A0A485M1K0_9ZZZZ</name>
<organism evidence="1">
    <name type="scientific">anaerobic digester metagenome</name>
    <dbReference type="NCBI Taxonomy" id="1263854"/>
    <lineage>
        <taxon>unclassified sequences</taxon>
        <taxon>metagenomes</taxon>
        <taxon>ecological metagenomes</taxon>
    </lineage>
</organism>
<protein>
    <submittedName>
        <fullName evidence="1">Uncharacterized protein</fullName>
    </submittedName>
</protein>
<sequence length="182" mass="21007">MKEKNIYRNPELGFSIEKPQDWVFMPTVWVLNLKDKAEPFYRELDERVRYARLPFVYFHYDHGISDLVIPTVQVMYRTTCGTSALDRSTILGMQLVQLQIVLDDYCLVEATSDGVISERPANIIKSTHTVNNQNGKTMDCLSRCYVIFTEDAMFVVVMSGPTEGTYRCDREFGEILRSIRIG</sequence>
<evidence type="ECO:0000313" key="1">
    <source>
        <dbReference type="EMBL" id="VFU15270.1"/>
    </source>
</evidence>
<reference evidence="1" key="1">
    <citation type="submission" date="2019-03" db="EMBL/GenBank/DDBJ databases">
        <authorList>
            <person name="Hao L."/>
        </authorList>
    </citation>
    <scope>NUCLEOTIDE SEQUENCE</scope>
</reference>